<keyword evidence="3" id="KW-1185">Reference proteome</keyword>
<sequence>MQNFRYAKRSRFLYTVAGNCRKIRSGNTMMWGQSCPIVYGSSRSRSFLYSSALFLPFLSLKFSLLFFFNSFIPPSFSINCHSHYVNVKTYAPPSSLFSIVINSLLNISFPSFAFFLFFLPPHSVYLIYFLSFHTCRRPPPSPLSPLSLSLSHTLSLSIYLSPSLFPFLSAILPPHYILVATNAISVSSSLLFPSLYRKHIDSLRLPFSLSPPLSLSLSLSFSLSPLSICLFSLSPSLCLFLFLFLFLFLSLSLSFALSLSLLLSLCFAQREKQRN</sequence>
<dbReference type="PROSITE" id="PS51257">
    <property type="entry name" value="PROKAR_LIPOPROTEIN"/>
    <property type="match status" value="1"/>
</dbReference>
<dbReference type="EMBL" id="CAHIKZ030003842">
    <property type="protein sequence ID" value="CAE1304585.1"/>
    <property type="molecule type" value="Genomic_DNA"/>
</dbReference>
<evidence type="ECO:0000313" key="3">
    <source>
        <dbReference type="Proteomes" id="UP000597762"/>
    </source>
</evidence>
<feature type="transmembrane region" description="Helical" evidence="1">
    <location>
        <begin position="213"/>
        <end position="233"/>
    </location>
</feature>
<proteinExistence type="predicted"/>
<feature type="transmembrane region" description="Helical" evidence="1">
    <location>
        <begin position="47"/>
        <end position="68"/>
    </location>
</feature>
<name>A0A812DMQ6_ACAPH</name>
<feature type="transmembrane region" description="Helical" evidence="1">
    <location>
        <begin position="112"/>
        <end position="131"/>
    </location>
</feature>
<reference evidence="2" key="1">
    <citation type="submission" date="2021-01" db="EMBL/GenBank/DDBJ databases">
        <authorList>
            <person name="Li R."/>
            <person name="Bekaert M."/>
        </authorList>
    </citation>
    <scope>NUCLEOTIDE SEQUENCE</scope>
    <source>
        <strain evidence="2">Farmed</strain>
    </source>
</reference>
<comment type="caution">
    <text evidence="2">The sequence shown here is derived from an EMBL/GenBank/DDBJ whole genome shotgun (WGS) entry which is preliminary data.</text>
</comment>
<evidence type="ECO:0000313" key="2">
    <source>
        <dbReference type="EMBL" id="CAE1304585.1"/>
    </source>
</evidence>
<gene>
    <name evidence="2" type="ORF">SPHA_57162</name>
</gene>
<keyword evidence="1" id="KW-0472">Membrane</keyword>
<keyword evidence="1" id="KW-1133">Transmembrane helix</keyword>
<protein>
    <submittedName>
        <fullName evidence="2">Uncharacterized protein</fullName>
    </submittedName>
</protein>
<keyword evidence="1" id="KW-0812">Transmembrane</keyword>
<feature type="transmembrane region" description="Helical" evidence="1">
    <location>
        <begin position="239"/>
        <end position="268"/>
    </location>
</feature>
<organism evidence="2 3">
    <name type="scientific">Acanthosepion pharaonis</name>
    <name type="common">Pharaoh cuttlefish</name>
    <name type="synonym">Sepia pharaonis</name>
    <dbReference type="NCBI Taxonomy" id="158019"/>
    <lineage>
        <taxon>Eukaryota</taxon>
        <taxon>Metazoa</taxon>
        <taxon>Spiralia</taxon>
        <taxon>Lophotrochozoa</taxon>
        <taxon>Mollusca</taxon>
        <taxon>Cephalopoda</taxon>
        <taxon>Coleoidea</taxon>
        <taxon>Decapodiformes</taxon>
        <taxon>Sepiida</taxon>
        <taxon>Sepiina</taxon>
        <taxon>Sepiidae</taxon>
        <taxon>Acanthosepion</taxon>
    </lineage>
</organism>
<evidence type="ECO:0000256" key="1">
    <source>
        <dbReference type="SAM" id="Phobius"/>
    </source>
</evidence>
<accession>A0A812DMQ6</accession>
<dbReference type="Proteomes" id="UP000597762">
    <property type="component" value="Unassembled WGS sequence"/>
</dbReference>
<dbReference type="AlphaFoldDB" id="A0A812DMQ6"/>